<accession>A0ABX3MQF0</accession>
<dbReference type="GO" id="GO:0008168">
    <property type="term" value="F:methyltransferase activity"/>
    <property type="evidence" value="ECO:0007669"/>
    <property type="project" value="UniProtKB-KW"/>
</dbReference>
<comment type="similarity">
    <text evidence="5">Belongs to the protein N5-glutamine methyltransferase family. PrmC subfamily.</text>
</comment>
<dbReference type="EMBL" id="MPZS01000001">
    <property type="protein sequence ID" value="OOY12454.1"/>
    <property type="molecule type" value="Genomic_DNA"/>
</dbReference>
<keyword evidence="3 5" id="KW-0949">S-adenosyl-L-methionine</keyword>
<protein>
    <recommendedName>
        <fullName evidence="5">Release factor glutamine methyltransferase</fullName>
        <shortName evidence="5">RF MTase</shortName>
        <ecNumber evidence="5">2.1.1.297</ecNumber>
    </recommendedName>
    <alternativeName>
        <fullName evidence="5">N5-glutamine methyltransferase PrmC</fullName>
    </alternativeName>
    <alternativeName>
        <fullName evidence="5">Protein-(glutamine-N5) MTase PrmC</fullName>
    </alternativeName>
    <alternativeName>
        <fullName evidence="5">Protein-glutamine N-methyltransferase PrmC</fullName>
    </alternativeName>
</protein>
<feature type="domain" description="Methyltransferase small" evidence="6">
    <location>
        <begin position="97"/>
        <end position="190"/>
    </location>
</feature>
<evidence type="ECO:0000256" key="4">
    <source>
        <dbReference type="ARBA" id="ARBA00048391"/>
    </source>
</evidence>
<dbReference type="InterPro" id="IPR040758">
    <property type="entry name" value="PrmC_N"/>
</dbReference>
<feature type="domain" description="Release factor glutamine methyltransferase N-terminal" evidence="7">
    <location>
        <begin position="5"/>
        <end position="75"/>
    </location>
</feature>
<dbReference type="InterPro" id="IPR019874">
    <property type="entry name" value="RF_methyltr_PrmC"/>
</dbReference>
<evidence type="ECO:0000256" key="2">
    <source>
        <dbReference type="ARBA" id="ARBA00022679"/>
    </source>
</evidence>
<comment type="caution">
    <text evidence="8">The sequence shown here is derived from an EMBL/GenBank/DDBJ whole genome shotgun (WGS) entry which is preliminary data.</text>
</comment>
<evidence type="ECO:0000256" key="1">
    <source>
        <dbReference type="ARBA" id="ARBA00022603"/>
    </source>
</evidence>
<dbReference type="Proteomes" id="UP000242224">
    <property type="component" value="Unassembled WGS sequence"/>
</dbReference>
<dbReference type="InterPro" id="IPR029063">
    <property type="entry name" value="SAM-dependent_MTases_sf"/>
</dbReference>
<dbReference type="PANTHER" id="PTHR18895:SF74">
    <property type="entry name" value="MTRF1L RELEASE FACTOR GLUTAMINE METHYLTRANSFERASE"/>
    <property type="match status" value="1"/>
</dbReference>
<name>A0ABX3MQF0_9RHOB</name>
<evidence type="ECO:0000313" key="9">
    <source>
        <dbReference type="Proteomes" id="UP000242224"/>
    </source>
</evidence>
<dbReference type="SUPFAM" id="SSF53335">
    <property type="entry name" value="S-adenosyl-L-methionine-dependent methyltransferases"/>
    <property type="match status" value="1"/>
</dbReference>
<dbReference type="CDD" id="cd02440">
    <property type="entry name" value="AdoMet_MTases"/>
    <property type="match status" value="1"/>
</dbReference>
<gene>
    <name evidence="5" type="primary">prmC</name>
    <name evidence="8" type="ORF">BMG00_00925</name>
</gene>
<evidence type="ECO:0000256" key="5">
    <source>
        <dbReference type="HAMAP-Rule" id="MF_02126"/>
    </source>
</evidence>
<dbReference type="EC" id="2.1.1.297" evidence="5"/>
<sequence length="285" mass="30219">MRAQEALIAATRRLKEAGIEGASGDARRLLAHALGIAPERLTLALHDPLPDDAATRLDAAIAARMQHQPVAQITGKRLFWGHEFRVTRDTLDPRPETEILVQVALERPFIHALDLGTGTGCILISLLKSMPFAAGTGTDLSSAALDVAKGNADALGVGKRAKFLLSDWFSAVPGRFDLIVSNPPYIAQDEMAGLSRDVREWEPHSALTPGGDGLDAYRAIALGAPARLMAGGRIVLEIGPTQASAVTELLAAQGFEQIETRQDLDGRDRVIVAQKPGDAGDCGAS</sequence>
<dbReference type="Pfam" id="PF17827">
    <property type="entry name" value="PrmC_N"/>
    <property type="match status" value="1"/>
</dbReference>
<dbReference type="HAMAP" id="MF_02126">
    <property type="entry name" value="RF_methyltr_PrmC"/>
    <property type="match status" value="1"/>
</dbReference>
<keyword evidence="9" id="KW-1185">Reference proteome</keyword>
<evidence type="ECO:0000313" key="8">
    <source>
        <dbReference type="EMBL" id="OOY12454.1"/>
    </source>
</evidence>
<reference evidence="8 9" key="1">
    <citation type="submission" date="2016-11" db="EMBL/GenBank/DDBJ databases">
        <title>A multilocus sequence analysis scheme for characterization of bacteria in the genus Thioclava.</title>
        <authorList>
            <person name="Liu Y."/>
            <person name="Shao Z."/>
        </authorList>
    </citation>
    <scope>NUCLEOTIDE SEQUENCE [LARGE SCALE GENOMIC DNA]</scope>
    <source>
        <strain evidence="8 9">11.10-0-13</strain>
    </source>
</reference>
<dbReference type="InterPro" id="IPR004556">
    <property type="entry name" value="HemK-like"/>
</dbReference>
<dbReference type="PANTHER" id="PTHR18895">
    <property type="entry name" value="HEMK METHYLTRANSFERASE"/>
    <property type="match status" value="1"/>
</dbReference>
<evidence type="ECO:0000259" key="6">
    <source>
        <dbReference type="Pfam" id="PF05175"/>
    </source>
</evidence>
<feature type="binding site" evidence="5">
    <location>
        <position position="182"/>
    </location>
    <ligand>
        <name>S-adenosyl-L-methionine</name>
        <dbReference type="ChEBI" id="CHEBI:59789"/>
    </ligand>
</feature>
<feature type="binding site" evidence="5">
    <location>
        <position position="139"/>
    </location>
    <ligand>
        <name>S-adenosyl-L-methionine</name>
        <dbReference type="ChEBI" id="CHEBI:59789"/>
    </ligand>
</feature>
<dbReference type="NCBIfam" id="TIGR03534">
    <property type="entry name" value="RF_mod_PrmC"/>
    <property type="match status" value="1"/>
</dbReference>
<keyword evidence="2 5" id="KW-0808">Transferase</keyword>
<comment type="catalytic activity">
    <reaction evidence="4 5">
        <text>L-glutaminyl-[peptide chain release factor] + S-adenosyl-L-methionine = N(5)-methyl-L-glutaminyl-[peptide chain release factor] + S-adenosyl-L-homocysteine + H(+)</text>
        <dbReference type="Rhea" id="RHEA:42896"/>
        <dbReference type="Rhea" id="RHEA-COMP:10271"/>
        <dbReference type="Rhea" id="RHEA-COMP:10272"/>
        <dbReference type="ChEBI" id="CHEBI:15378"/>
        <dbReference type="ChEBI" id="CHEBI:30011"/>
        <dbReference type="ChEBI" id="CHEBI:57856"/>
        <dbReference type="ChEBI" id="CHEBI:59789"/>
        <dbReference type="ChEBI" id="CHEBI:61891"/>
        <dbReference type="EC" id="2.1.1.297"/>
    </reaction>
</comment>
<dbReference type="InterPro" id="IPR050320">
    <property type="entry name" value="N5-glutamine_MTase"/>
</dbReference>
<organism evidence="8 9">
    <name type="scientific">Thioclava marina</name>
    <dbReference type="NCBI Taxonomy" id="1915077"/>
    <lineage>
        <taxon>Bacteria</taxon>
        <taxon>Pseudomonadati</taxon>
        <taxon>Pseudomonadota</taxon>
        <taxon>Alphaproteobacteria</taxon>
        <taxon>Rhodobacterales</taxon>
        <taxon>Paracoccaceae</taxon>
        <taxon>Thioclava</taxon>
    </lineage>
</organism>
<dbReference type="Gene3D" id="1.10.8.10">
    <property type="entry name" value="DNA helicase RuvA subunit, C-terminal domain"/>
    <property type="match status" value="1"/>
</dbReference>
<proteinExistence type="inferred from homology"/>
<dbReference type="Pfam" id="PF05175">
    <property type="entry name" value="MTS"/>
    <property type="match status" value="1"/>
</dbReference>
<keyword evidence="1 5" id="KW-0489">Methyltransferase</keyword>
<dbReference type="PROSITE" id="PS00092">
    <property type="entry name" value="N6_MTASE"/>
    <property type="match status" value="1"/>
</dbReference>
<dbReference type="Gene3D" id="3.40.50.150">
    <property type="entry name" value="Vaccinia Virus protein VP39"/>
    <property type="match status" value="1"/>
</dbReference>
<comment type="function">
    <text evidence="5">Methylates the class 1 translation termination release factors RF1/PrfA and RF2/PrfB on the glutamine residue of the universally conserved GGQ motif.</text>
</comment>
<dbReference type="InterPro" id="IPR007848">
    <property type="entry name" value="Small_mtfrase_dom"/>
</dbReference>
<dbReference type="InterPro" id="IPR002052">
    <property type="entry name" value="DNA_methylase_N6_adenine_CS"/>
</dbReference>
<feature type="binding site" evidence="5">
    <location>
        <position position="168"/>
    </location>
    <ligand>
        <name>S-adenosyl-L-methionine</name>
        <dbReference type="ChEBI" id="CHEBI:59789"/>
    </ligand>
</feature>
<evidence type="ECO:0000259" key="7">
    <source>
        <dbReference type="Pfam" id="PF17827"/>
    </source>
</evidence>
<dbReference type="RefSeq" id="WP_078527573.1">
    <property type="nucleotide sequence ID" value="NZ_MPZS01000001.1"/>
</dbReference>
<evidence type="ECO:0000256" key="3">
    <source>
        <dbReference type="ARBA" id="ARBA00022691"/>
    </source>
</evidence>
<feature type="binding site" evidence="5">
    <location>
        <begin position="182"/>
        <end position="185"/>
    </location>
    <ligand>
        <name>substrate</name>
    </ligand>
</feature>
<feature type="binding site" evidence="5">
    <location>
        <begin position="116"/>
        <end position="120"/>
    </location>
    <ligand>
        <name>S-adenosyl-L-methionine</name>
        <dbReference type="ChEBI" id="CHEBI:59789"/>
    </ligand>
</feature>
<dbReference type="GO" id="GO:0032259">
    <property type="term" value="P:methylation"/>
    <property type="evidence" value="ECO:0007669"/>
    <property type="project" value="UniProtKB-KW"/>
</dbReference>
<dbReference type="NCBIfam" id="TIGR00536">
    <property type="entry name" value="hemK_fam"/>
    <property type="match status" value="1"/>
</dbReference>